<dbReference type="AlphaFoldDB" id="A0A834MI75"/>
<evidence type="ECO:0000256" key="1">
    <source>
        <dbReference type="SAM" id="MobiDB-lite"/>
    </source>
</evidence>
<reference evidence="2" key="1">
    <citation type="submission" date="2020-08" db="EMBL/GenBank/DDBJ databases">
        <title>Genome sequencing and assembly of the red palm weevil Rhynchophorus ferrugineus.</title>
        <authorList>
            <person name="Dias G.B."/>
            <person name="Bergman C.M."/>
            <person name="Manee M."/>
        </authorList>
    </citation>
    <scope>NUCLEOTIDE SEQUENCE</scope>
    <source>
        <strain evidence="2">AA-2017</strain>
        <tissue evidence="2">Whole larva</tissue>
    </source>
</reference>
<feature type="region of interest" description="Disordered" evidence="1">
    <location>
        <begin position="74"/>
        <end position="115"/>
    </location>
</feature>
<accession>A0A834MI75</accession>
<dbReference type="EMBL" id="JAACXV010000374">
    <property type="protein sequence ID" value="KAF7279194.1"/>
    <property type="molecule type" value="Genomic_DNA"/>
</dbReference>
<protein>
    <submittedName>
        <fullName evidence="2">Uncharacterized protein</fullName>
    </submittedName>
</protein>
<evidence type="ECO:0000313" key="3">
    <source>
        <dbReference type="Proteomes" id="UP000625711"/>
    </source>
</evidence>
<keyword evidence="3" id="KW-1185">Reference proteome</keyword>
<feature type="compositionally biased region" description="Basic residues" evidence="1">
    <location>
        <begin position="95"/>
        <end position="104"/>
    </location>
</feature>
<proteinExistence type="predicted"/>
<dbReference type="Proteomes" id="UP000625711">
    <property type="component" value="Unassembled WGS sequence"/>
</dbReference>
<comment type="caution">
    <text evidence="2">The sequence shown here is derived from an EMBL/GenBank/DDBJ whole genome shotgun (WGS) entry which is preliminary data.</text>
</comment>
<gene>
    <name evidence="2" type="ORF">GWI33_007601</name>
</gene>
<organism evidence="2 3">
    <name type="scientific">Rhynchophorus ferrugineus</name>
    <name type="common">Red palm weevil</name>
    <name type="synonym">Curculio ferrugineus</name>
    <dbReference type="NCBI Taxonomy" id="354439"/>
    <lineage>
        <taxon>Eukaryota</taxon>
        <taxon>Metazoa</taxon>
        <taxon>Ecdysozoa</taxon>
        <taxon>Arthropoda</taxon>
        <taxon>Hexapoda</taxon>
        <taxon>Insecta</taxon>
        <taxon>Pterygota</taxon>
        <taxon>Neoptera</taxon>
        <taxon>Endopterygota</taxon>
        <taxon>Coleoptera</taxon>
        <taxon>Polyphaga</taxon>
        <taxon>Cucujiformia</taxon>
        <taxon>Curculionidae</taxon>
        <taxon>Dryophthorinae</taxon>
        <taxon>Rhynchophorus</taxon>
    </lineage>
</organism>
<evidence type="ECO:0000313" key="2">
    <source>
        <dbReference type="EMBL" id="KAF7279194.1"/>
    </source>
</evidence>
<name>A0A834MI75_RHYFE</name>
<sequence>MFRLGAKLSPRKIIVIKVSRLASELGAEKFTPARSLSLSNPVKVFAKRRRRPPTFQRFGRASKNFSPLLVSLARTNSRAPRRPPSRTPHPPGVFRIKRQPKSSRRTGLFSGLIWE</sequence>